<dbReference type="NCBIfam" id="NF033652">
    <property type="entry name" value="LbtU_sider_porin"/>
    <property type="match status" value="1"/>
</dbReference>
<dbReference type="InterPro" id="IPR023614">
    <property type="entry name" value="Porin_dom_sf"/>
</dbReference>
<evidence type="ECO:0000313" key="3">
    <source>
        <dbReference type="EMBL" id="BBO70015.1"/>
    </source>
</evidence>
<keyword evidence="1" id="KW-0732">Signal</keyword>
<dbReference type="GO" id="GO:0015288">
    <property type="term" value="F:porin activity"/>
    <property type="evidence" value="ECO:0007669"/>
    <property type="project" value="InterPro"/>
</dbReference>
<dbReference type="InterPro" id="IPR033900">
    <property type="entry name" value="Gram_neg_porin_domain"/>
</dbReference>
<evidence type="ECO:0000256" key="1">
    <source>
        <dbReference type="SAM" id="SignalP"/>
    </source>
</evidence>
<feature type="domain" description="Porin" evidence="2">
    <location>
        <begin position="55"/>
        <end position="348"/>
    </location>
</feature>
<dbReference type="KEGG" id="dalk:DSCA_39450"/>
<keyword evidence="4" id="KW-1185">Reference proteome</keyword>
<dbReference type="Gene3D" id="2.40.160.10">
    <property type="entry name" value="Porin"/>
    <property type="match status" value="1"/>
</dbReference>
<dbReference type="Pfam" id="PF13609">
    <property type="entry name" value="Porin_4"/>
    <property type="match status" value="1"/>
</dbReference>
<name>A0A5K7YNX7_9BACT</name>
<dbReference type="SUPFAM" id="SSF56935">
    <property type="entry name" value="Porins"/>
    <property type="match status" value="1"/>
</dbReference>
<reference evidence="3 4" key="1">
    <citation type="submission" date="2019-11" db="EMBL/GenBank/DDBJ databases">
        <title>Comparative genomics of hydrocarbon-degrading Desulfosarcina strains.</title>
        <authorList>
            <person name="Watanabe M."/>
            <person name="Kojima H."/>
            <person name="Fukui M."/>
        </authorList>
    </citation>
    <scope>NUCLEOTIDE SEQUENCE [LARGE SCALE GENOMIC DNA]</scope>
    <source>
        <strain evidence="3 4">PL12</strain>
    </source>
</reference>
<organism evidence="3 4">
    <name type="scientific">Desulfosarcina alkanivorans</name>
    <dbReference type="NCBI Taxonomy" id="571177"/>
    <lineage>
        <taxon>Bacteria</taxon>
        <taxon>Pseudomonadati</taxon>
        <taxon>Thermodesulfobacteriota</taxon>
        <taxon>Desulfobacteria</taxon>
        <taxon>Desulfobacterales</taxon>
        <taxon>Desulfosarcinaceae</taxon>
        <taxon>Desulfosarcina</taxon>
    </lineage>
</organism>
<feature type="chain" id="PRO_5024305813" description="Porin domain-containing protein" evidence="1">
    <location>
        <begin position="25"/>
        <end position="367"/>
    </location>
</feature>
<accession>A0A5K7YNX7</accession>
<feature type="signal peptide" evidence="1">
    <location>
        <begin position="1"/>
        <end position="24"/>
    </location>
</feature>
<evidence type="ECO:0000259" key="2">
    <source>
        <dbReference type="Pfam" id="PF13609"/>
    </source>
</evidence>
<dbReference type="Proteomes" id="UP000427906">
    <property type="component" value="Chromosome"/>
</dbReference>
<proteinExistence type="predicted"/>
<gene>
    <name evidence="3" type="ORF">DSCA_39450</name>
</gene>
<evidence type="ECO:0000313" key="4">
    <source>
        <dbReference type="Proteomes" id="UP000427906"/>
    </source>
</evidence>
<sequence length="367" mass="39990">MRKMVINLLCLTICSAFFVVTAYAEGTSHDELSKRVSLIEAKIEKGIMPAKWAERISVSGLIEVEAGHTSTDPADGDGDDESDIAVSTVELGIEAKIIDHVSGNILFLYEDGEDIAVDEATITISGEDIVPLYLTAGEMYVPFGNFESHMISDPLTLEIAETREAAIQMGFERGGFYGSAFIFNGDADEVDEDDSHIDNFGANAGYSMESDAFNLDFGFSFINNLIDADGWEDVMDEEELALKAYAAGMGAHAIVNVGPVTFIAEYVTAMDDIEWIDEGDNLIVEGEVSAWNLEAGYDFAIGEKEAAVAVALQGTDEAHNRLPETRYLGTFVLGIVDNTTLAFEYFHDEYENDDEEDGFTAQLAIAF</sequence>
<dbReference type="EMBL" id="AP021874">
    <property type="protein sequence ID" value="BBO70015.1"/>
    <property type="molecule type" value="Genomic_DNA"/>
</dbReference>
<protein>
    <recommendedName>
        <fullName evidence="2">Porin domain-containing protein</fullName>
    </recommendedName>
</protein>
<dbReference type="AlphaFoldDB" id="A0A5K7YNX7"/>
<dbReference type="GO" id="GO:0016020">
    <property type="term" value="C:membrane"/>
    <property type="evidence" value="ECO:0007669"/>
    <property type="project" value="InterPro"/>
</dbReference>
<dbReference type="RefSeq" id="WP_231716545.1">
    <property type="nucleotide sequence ID" value="NZ_AP021874.1"/>
</dbReference>